<feature type="domain" description="Schlafen AlbA-2" evidence="1">
    <location>
        <begin position="16"/>
        <end position="135"/>
    </location>
</feature>
<evidence type="ECO:0000313" key="2">
    <source>
        <dbReference type="EMBL" id="NOT34439.1"/>
    </source>
</evidence>
<dbReference type="Gene3D" id="3.30.950.30">
    <property type="entry name" value="Schlafen, AAA domain"/>
    <property type="match status" value="1"/>
</dbReference>
<sequence length="189" mass="21220">MMTTETLEAHLEARTESQRLDFKRAGDWDVSRLAKDILAMSNVQYGGDLIIGVDDGTFHRTGVTPEQELTYVSDVMRDQMTRFADPHVQFDVAVVPDRSGLRYVVIQVRQFSEVPVICRVDDTKAGVKNGILYYRTLHRRPESAAVSNSFDMRTTLDLATIKMMQQRKAAGYTVEESAAEALTEELGGL</sequence>
<dbReference type="EMBL" id="JABFRW010000120">
    <property type="protein sequence ID" value="NOT34439.1"/>
    <property type="molecule type" value="Genomic_DNA"/>
</dbReference>
<dbReference type="Pfam" id="PF04326">
    <property type="entry name" value="SLFN_AlbA_2"/>
    <property type="match status" value="1"/>
</dbReference>
<keyword evidence="2" id="KW-0547">Nucleotide-binding</keyword>
<proteinExistence type="predicted"/>
<dbReference type="InterPro" id="IPR007421">
    <property type="entry name" value="Schlafen_AlbA_2_dom"/>
</dbReference>
<evidence type="ECO:0000313" key="3">
    <source>
        <dbReference type="Proteomes" id="UP000580839"/>
    </source>
</evidence>
<organism evidence="2 3">
    <name type="scientific">Eiseniibacteriota bacterium</name>
    <dbReference type="NCBI Taxonomy" id="2212470"/>
    <lineage>
        <taxon>Bacteria</taxon>
        <taxon>Candidatus Eiseniibacteriota</taxon>
    </lineage>
</organism>
<protein>
    <submittedName>
        <fullName evidence="2">ATP-binding protein</fullName>
    </submittedName>
</protein>
<dbReference type="Proteomes" id="UP000580839">
    <property type="component" value="Unassembled WGS sequence"/>
</dbReference>
<gene>
    <name evidence="2" type="ORF">HOP12_09745</name>
</gene>
<evidence type="ECO:0000259" key="1">
    <source>
        <dbReference type="Pfam" id="PF04326"/>
    </source>
</evidence>
<name>A0A849SZC6_UNCEI</name>
<keyword evidence="2" id="KW-0067">ATP-binding</keyword>
<comment type="caution">
    <text evidence="2">The sequence shown here is derived from an EMBL/GenBank/DDBJ whole genome shotgun (WGS) entry which is preliminary data.</text>
</comment>
<dbReference type="AlphaFoldDB" id="A0A849SZC6"/>
<reference evidence="2 3" key="1">
    <citation type="submission" date="2020-04" db="EMBL/GenBank/DDBJ databases">
        <title>Metagenomic profiling of ammonia- and methane-oxidizing microorganisms in a Dutch drinking water treatment plant.</title>
        <authorList>
            <person name="Poghosyan L."/>
            <person name="Leucker S."/>
        </authorList>
    </citation>
    <scope>NUCLEOTIDE SEQUENCE [LARGE SCALE GENOMIC DNA]</scope>
    <source>
        <strain evidence="2">S-RSF-IL-03</strain>
    </source>
</reference>
<accession>A0A849SZC6</accession>
<dbReference type="GO" id="GO:0005524">
    <property type="term" value="F:ATP binding"/>
    <property type="evidence" value="ECO:0007669"/>
    <property type="project" value="UniProtKB-KW"/>
</dbReference>
<dbReference type="InterPro" id="IPR038461">
    <property type="entry name" value="Schlafen_AlbA_2_dom_sf"/>
</dbReference>